<reference evidence="1" key="1">
    <citation type="submission" date="2014-09" db="EMBL/GenBank/DDBJ databases">
        <authorList>
            <person name="Magalhaes I.L.F."/>
            <person name="Oliveira U."/>
            <person name="Santos F.R."/>
            <person name="Vidigal T.H.D.A."/>
            <person name="Brescovit A.D."/>
            <person name="Santos A.J."/>
        </authorList>
    </citation>
    <scope>NUCLEOTIDE SEQUENCE</scope>
    <source>
        <tissue evidence="1">Shoot tissue taken approximately 20 cm above the soil surface</tissue>
    </source>
</reference>
<name>A0A0A9BXX8_ARUDO</name>
<proteinExistence type="predicted"/>
<protein>
    <submittedName>
        <fullName evidence="1">Uncharacterized protein</fullName>
    </submittedName>
</protein>
<organism evidence="1">
    <name type="scientific">Arundo donax</name>
    <name type="common">Giant reed</name>
    <name type="synonym">Donax arundinaceus</name>
    <dbReference type="NCBI Taxonomy" id="35708"/>
    <lineage>
        <taxon>Eukaryota</taxon>
        <taxon>Viridiplantae</taxon>
        <taxon>Streptophyta</taxon>
        <taxon>Embryophyta</taxon>
        <taxon>Tracheophyta</taxon>
        <taxon>Spermatophyta</taxon>
        <taxon>Magnoliopsida</taxon>
        <taxon>Liliopsida</taxon>
        <taxon>Poales</taxon>
        <taxon>Poaceae</taxon>
        <taxon>PACMAD clade</taxon>
        <taxon>Arundinoideae</taxon>
        <taxon>Arundineae</taxon>
        <taxon>Arundo</taxon>
    </lineage>
</organism>
<accession>A0A0A9BXX8</accession>
<sequence length="68" mass="7786">MPGYGLNKSVVARFKTSRWRKHFSFAMLLGNLLTMDSLVSIVCSFCNLPSSFGSSSIRVERIPRYRRL</sequence>
<dbReference type="AlphaFoldDB" id="A0A0A9BXX8"/>
<evidence type="ECO:0000313" key="1">
    <source>
        <dbReference type="EMBL" id="JAD68136.1"/>
    </source>
</evidence>
<reference evidence="1" key="2">
    <citation type="journal article" date="2015" name="Data Brief">
        <title>Shoot transcriptome of the giant reed, Arundo donax.</title>
        <authorList>
            <person name="Barrero R.A."/>
            <person name="Guerrero F.D."/>
            <person name="Moolhuijzen P."/>
            <person name="Goolsby J.A."/>
            <person name="Tidwell J."/>
            <person name="Bellgard S.E."/>
            <person name="Bellgard M.I."/>
        </authorList>
    </citation>
    <scope>NUCLEOTIDE SEQUENCE</scope>
    <source>
        <tissue evidence="1">Shoot tissue taken approximately 20 cm above the soil surface</tissue>
    </source>
</reference>
<dbReference type="EMBL" id="GBRH01229759">
    <property type="protein sequence ID" value="JAD68136.1"/>
    <property type="molecule type" value="Transcribed_RNA"/>
</dbReference>